<evidence type="ECO:0000313" key="2">
    <source>
        <dbReference type="Proteomes" id="UP001190700"/>
    </source>
</evidence>
<accession>A0AAE0KVC2</accession>
<feature type="non-terminal residue" evidence="1">
    <location>
        <position position="190"/>
    </location>
</feature>
<protein>
    <submittedName>
        <fullName evidence="1">Uncharacterized protein</fullName>
    </submittedName>
</protein>
<comment type="caution">
    <text evidence="1">The sequence shown here is derived from an EMBL/GenBank/DDBJ whole genome shotgun (WGS) entry which is preliminary data.</text>
</comment>
<dbReference type="Proteomes" id="UP001190700">
    <property type="component" value="Unassembled WGS sequence"/>
</dbReference>
<sequence>MVLPMADVLQPSAWQRFPPPCAMHKMVLPMADLLQPSAWQRFPPPCALQDKSGVGVIAAVRYAVGVVASAVLQAAGVVATVPQSGEWEVVARTVPQGEWEWLQELCRRAVGGEEVVTSTVLQASGWLQALYCRRVGVIASTVHASGIGLQSAVPQAGVGVVAKRCAAGELERLQRCAAGEWSGCKRMHLS</sequence>
<proteinExistence type="predicted"/>
<organism evidence="1 2">
    <name type="scientific">Cymbomonas tetramitiformis</name>
    <dbReference type="NCBI Taxonomy" id="36881"/>
    <lineage>
        <taxon>Eukaryota</taxon>
        <taxon>Viridiplantae</taxon>
        <taxon>Chlorophyta</taxon>
        <taxon>Pyramimonadophyceae</taxon>
        <taxon>Pyramimonadales</taxon>
        <taxon>Pyramimonadaceae</taxon>
        <taxon>Cymbomonas</taxon>
    </lineage>
</organism>
<dbReference type="EMBL" id="LGRX02016598">
    <property type="protein sequence ID" value="KAK3261859.1"/>
    <property type="molecule type" value="Genomic_DNA"/>
</dbReference>
<reference evidence="1 2" key="1">
    <citation type="journal article" date="2015" name="Genome Biol. Evol.">
        <title>Comparative Genomics of a Bacterivorous Green Alga Reveals Evolutionary Causalities and Consequences of Phago-Mixotrophic Mode of Nutrition.</title>
        <authorList>
            <person name="Burns J.A."/>
            <person name="Paasch A."/>
            <person name="Narechania A."/>
            <person name="Kim E."/>
        </authorList>
    </citation>
    <scope>NUCLEOTIDE SEQUENCE [LARGE SCALE GENOMIC DNA]</scope>
    <source>
        <strain evidence="1 2">PLY_AMNH</strain>
    </source>
</reference>
<name>A0AAE0KVC2_9CHLO</name>
<keyword evidence="2" id="KW-1185">Reference proteome</keyword>
<evidence type="ECO:0000313" key="1">
    <source>
        <dbReference type="EMBL" id="KAK3261859.1"/>
    </source>
</evidence>
<gene>
    <name evidence="1" type="ORF">CYMTET_29255</name>
</gene>
<dbReference type="AlphaFoldDB" id="A0AAE0KVC2"/>